<dbReference type="EMBL" id="CP157960">
    <property type="protein sequence ID" value="XBT93687.1"/>
    <property type="molecule type" value="Genomic_DNA"/>
</dbReference>
<dbReference type="PANTHER" id="PTHR37426:SF1">
    <property type="entry name" value="RIBOSOMAL RNA LARGE SUBUNIT METHYLTRANSFERASE J"/>
    <property type="match status" value="1"/>
</dbReference>
<dbReference type="SUPFAM" id="SSF53335">
    <property type="entry name" value="S-adenosyl-L-methionine-dependent methyltransferases"/>
    <property type="match status" value="1"/>
</dbReference>
<feature type="binding site" evidence="1">
    <location>
        <position position="166"/>
    </location>
    <ligand>
        <name>S-adenosyl-L-methionine</name>
        <dbReference type="ChEBI" id="CHEBI:59789"/>
    </ligand>
</feature>
<accession>A0AAU7RU36</accession>
<dbReference type="Pfam" id="PF04378">
    <property type="entry name" value="RsmJ"/>
    <property type="match status" value="1"/>
</dbReference>
<reference evidence="2" key="1">
    <citation type="submission" date="2024-06" db="EMBL/GenBank/DDBJ databases">
        <authorList>
            <person name="Li T."/>
            <person name="Gao R."/>
        </authorList>
    </citation>
    <scope>NUCLEOTIDE SEQUENCE</scope>
    <source>
        <strain evidence="2">ZPR3</strain>
    </source>
</reference>
<keyword evidence="1 2" id="KW-0489">Methyltransferase</keyword>
<proteinExistence type="inferred from homology"/>
<keyword evidence="1 2" id="KW-0808">Transferase</keyword>
<evidence type="ECO:0000313" key="2">
    <source>
        <dbReference type="EMBL" id="XBT93687.1"/>
    </source>
</evidence>
<dbReference type="AlphaFoldDB" id="A0AAU7RU36"/>
<protein>
    <recommendedName>
        <fullName evidence="1">Ribosomal RNA large subunit methyltransferase J</fullName>
        <ecNumber evidence="1">2.1.1.266</ecNumber>
    </recommendedName>
    <alternativeName>
        <fullName evidence="1">23S rRNA (adenine(2030)-N6)-methyltransferase</fullName>
    </alternativeName>
    <alternativeName>
        <fullName evidence="1">23S rRNA m6A2030 methyltransferase</fullName>
    </alternativeName>
</protein>
<feature type="active site" description="Proton acceptor" evidence="1">
    <location>
        <position position="166"/>
    </location>
</feature>
<feature type="binding site" evidence="1">
    <location>
        <position position="120"/>
    </location>
    <ligand>
        <name>S-adenosyl-L-methionine</name>
        <dbReference type="ChEBI" id="CHEBI:59789"/>
    </ligand>
</feature>
<comment type="catalytic activity">
    <reaction evidence="1">
        <text>adenosine(2030) in 23S rRNA + S-adenosyl-L-methionine = N(6)-methyladenosine(2030) in 23S rRNA + S-adenosyl-L-homocysteine + H(+)</text>
        <dbReference type="Rhea" id="RHEA:43736"/>
        <dbReference type="Rhea" id="RHEA-COMP:10668"/>
        <dbReference type="Rhea" id="RHEA-COMP:10669"/>
        <dbReference type="ChEBI" id="CHEBI:15378"/>
        <dbReference type="ChEBI" id="CHEBI:57856"/>
        <dbReference type="ChEBI" id="CHEBI:59789"/>
        <dbReference type="ChEBI" id="CHEBI:74411"/>
        <dbReference type="ChEBI" id="CHEBI:74449"/>
        <dbReference type="EC" id="2.1.1.266"/>
    </reaction>
</comment>
<feature type="binding site" evidence="1">
    <location>
        <position position="41"/>
    </location>
    <ligand>
        <name>S-adenosyl-L-methionine</name>
        <dbReference type="ChEBI" id="CHEBI:59789"/>
    </ligand>
</feature>
<comment type="subunit">
    <text evidence="1">Monomer.</text>
</comment>
<gene>
    <name evidence="1" type="primary">rlmJ</name>
    <name evidence="2" type="ORF">ABM479_04225</name>
</gene>
<dbReference type="HAMAP" id="MF_00934">
    <property type="entry name" value="23SrRNA_methyltr_J"/>
    <property type="match status" value="1"/>
</dbReference>
<dbReference type="GO" id="GO:0036307">
    <property type="term" value="F:23S rRNA (adenine(2030)-N(6))-methyltransferase activity"/>
    <property type="evidence" value="ECO:0007669"/>
    <property type="project" value="UniProtKB-UniRule"/>
</dbReference>
<evidence type="ECO:0000256" key="1">
    <source>
        <dbReference type="HAMAP-Rule" id="MF_00934"/>
    </source>
</evidence>
<dbReference type="InterPro" id="IPR007473">
    <property type="entry name" value="RlmJ"/>
</dbReference>
<feature type="site" description="Interaction with substrate rRNA" evidence="1">
    <location>
        <position position="3"/>
    </location>
</feature>
<dbReference type="Gene3D" id="3.40.50.150">
    <property type="entry name" value="Vaccinia Virus protein VP39"/>
    <property type="match status" value="1"/>
</dbReference>
<keyword evidence="1" id="KW-0698">rRNA processing</keyword>
<dbReference type="GO" id="GO:0070475">
    <property type="term" value="P:rRNA base methylation"/>
    <property type="evidence" value="ECO:0007669"/>
    <property type="project" value="UniProtKB-UniRule"/>
</dbReference>
<dbReference type="GO" id="GO:0003723">
    <property type="term" value="F:RNA binding"/>
    <property type="evidence" value="ECO:0007669"/>
    <property type="project" value="UniProtKB-UniRule"/>
</dbReference>
<comment type="function">
    <text evidence="1">Specifically methylates the adenine in position 2030 of 23S rRNA.</text>
</comment>
<name>A0AAU7RU36_9HYPH</name>
<feature type="binding site" evidence="1">
    <location>
        <position position="102"/>
    </location>
    <ligand>
        <name>S-adenosyl-L-methionine</name>
        <dbReference type="ChEBI" id="CHEBI:59789"/>
    </ligand>
</feature>
<keyword evidence="1" id="KW-0949">S-adenosyl-L-methionine</keyword>
<keyword evidence="1" id="KW-0694">RNA-binding</keyword>
<dbReference type="GO" id="GO:0005829">
    <property type="term" value="C:cytosol"/>
    <property type="evidence" value="ECO:0007669"/>
    <property type="project" value="TreeGrafter"/>
</dbReference>
<feature type="binding site" evidence="1">
    <location>
        <position position="18"/>
    </location>
    <ligand>
        <name>S-adenosyl-L-methionine</name>
        <dbReference type="ChEBI" id="CHEBI:59789"/>
    </ligand>
</feature>
<dbReference type="EC" id="2.1.1.266" evidence="1"/>
<organism evidence="2">
    <name type="scientific">Rhizobium sp. ZPR3</name>
    <dbReference type="NCBI Taxonomy" id="3158967"/>
    <lineage>
        <taxon>Bacteria</taxon>
        <taxon>Pseudomonadati</taxon>
        <taxon>Pseudomonadota</taxon>
        <taxon>Alphaproteobacteria</taxon>
        <taxon>Hyphomicrobiales</taxon>
        <taxon>Rhizobiaceae</taxon>
        <taxon>Rhizobium/Agrobacterium group</taxon>
        <taxon>Rhizobium</taxon>
    </lineage>
</organism>
<sequence length="283" mass="32303">MNYRHIYHAGNFADVLKHAVLARLVRYMQNKDKAFRVLDTHAGIGLYDLSSEEAQKTGEWRDGIGRVLETELVPQVANLLEPYLAAIRELNPEGGVRLYPGSPKLARMLFRPQDRLSAMELHPDDFQRLHRLFEGDHHVRITELDGWLALGAHLPPKEKRGIVLVDPPFEEEGEYERLIDGLAKAWRRFPGGTYCLWYPIKKDAPIKQFHEALQALEIPKMLCAELTIKSDRGFTGLTGSGLIIVNPPFTLKDELHALLPALKDMLAQDRFASQRAFWLRGEH</sequence>
<feature type="binding site" evidence="1">
    <location>
        <begin position="145"/>
        <end position="146"/>
    </location>
    <ligand>
        <name>S-adenosyl-L-methionine</name>
        <dbReference type="ChEBI" id="CHEBI:59789"/>
    </ligand>
</feature>
<dbReference type="RefSeq" id="WP_349957867.1">
    <property type="nucleotide sequence ID" value="NZ_CP157960.1"/>
</dbReference>
<dbReference type="InterPro" id="IPR029063">
    <property type="entry name" value="SAM-dependent_MTases_sf"/>
</dbReference>
<comment type="similarity">
    <text evidence="1">Belongs to the RlmJ family.</text>
</comment>
<dbReference type="PANTHER" id="PTHR37426">
    <property type="entry name" value="RIBOSOMAL RNA LARGE SUBUNIT METHYLTRANSFERASE J"/>
    <property type="match status" value="1"/>
</dbReference>